<proteinExistence type="predicted"/>
<sequence>MSEKNIKSPRPSVWARAMDVRWRLALAIIVGVAAALLAPHLLGTLARVVVGWVGFATTDLALIILGMWQADTDDIRRVAASEDLPRTQAFVLVVGAAMASLGAVVGLMGSLKGLSKDLREVHVILSVAAVVLAWTLVHLVFTLRYAHSYYDADEDTGLDTGGLVFPDDQGQDKAPKLTPNYVDFAYFSFIIGMTAQTADIGIGNRGLRAAALLHGLIAFIFNTVIVALTIGTIGGMLN</sequence>
<reference evidence="2 3" key="1">
    <citation type="submission" date="2020-12" db="EMBL/GenBank/DDBJ databases">
        <title>Hymenobacter sp.</title>
        <authorList>
            <person name="Kim M.K."/>
        </authorList>
    </citation>
    <scope>NUCLEOTIDE SEQUENCE [LARGE SCALE GENOMIC DNA]</scope>
    <source>
        <strain evidence="2 3">BT442</strain>
    </source>
</reference>
<keyword evidence="1" id="KW-0812">Transmembrane</keyword>
<evidence type="ECO:0000313" key="3">
    <source>
        <dbReference type="Proteomes" id="UP000625631"/>
    </source>
</evidence>
<name>A0ABS0Q5X6_9BACT</name>
<protein>
    <submittedName>
        <fullName evidence="2">DUF1345 domain-containing protein</fullName>
    </submittedName>
</protein>
<feature type="transmembrane region" description="Helical" evidence="1">
    <location>
        <begin position="211"/>
        <end position="237"/>
    </location>
</feature>
<feature type="transmembrane region" description="Helical" evidence="1">
    <location>
        <begin position="121"/>
        <end position="141"/>
    </location>
</feature>
<feature type="transmembrane region" description="Helical" evidence="1">
    <location>
        <begin position="48"/>
        <end position="68"/>
    </location>
</feature>
<keyword evidence="3" id="KW-1185">Reference proteome</keyword>
<keyword evidence="1" id="KW-1133">Transmembrane helix</keyword>
<feature type="transmembrane region" description="Helical" evidence="1">
    <location>
        <begin position="89"/>
        <end position="109"/>
    </location>
</feature>
<organism evidence="2 3">
    <name type="scientific">Hymenobacter negativus</name>
    <dbReference type="NCBI Taxonomy" id="2795026"/>
    <lineage>
        <taxon>Bacteria</taxon>
        <taxon>Pseudomonadati</taxon>
        <taxon>Bacteroidota</taxon>
        <taxon>Cytophagia</taxon>
        <taxon>Cytophagales</taxon>
        <taxon>Hymenobacteraceae</taxon>
        <taxon>Hymenobacter</taxon>
    </lineage>
</organism>
<dbReference type="EMBL" id="JAEDAE010000003">
    <property type="protein sequence ID" value="MBH8558065.1"/>
    <property type="molecule type" value="Genomic_DNA"/>
</dbReference>
<accession>A0ABS0Q5X6</accession>
<evidence type="ECO:0000313" key="2">
    <source>
        <dbReference type="EMBL" id="MBH8558065.1"/>
    </source>
</evidence>
<dbReference type="Proteomes" id="UP000625631">
    <property type="component" value="Unassembled WGS sequence"/>
</dbReference>
<gene>
    <name evidence="2" type="ORF">I7X13_08410</name>
</gene>
<comment type="caution">
    <text evidence="2">The sequence shown here is derived from an EMBL/GenBank/DDBJ whole genome shotgun (WGS) entry which is preliminary data.</text>
</comment>
<feature type="transmembrane region" description="Helical" evidence="1">
    <location>
        <begin position="20"/>
        <end position="42"/>
    </location>
</feature>
<dbReference type="InterPro" id="IPR009781">
    <property type="entry name" value="DUF1345"/>
</dbReference>
<evidence type="ECO:0000256" key="1">
    <source>
        <dbReference type="SAM" id="Phobius"/>
    </source>
</evidence>
<dbReference type="RefSeq" id="WP_198075145.1">
    <property type="nucleotide sequence ID" value="NZ_JAEDAE010000003.1"/>
</dbReference>
<keyword evidence="1" id="KW-0472">Membrane</keyword>
<dbReference type="Pfam" id="PF07077">
    <property type="entry name" value="DUF1345"/>
    <property type="match status" value="1"/>
</dbReference>